<evidence type="ECO:0000256" key="1">
    <source>
        <dbReference type="SAM" id="MobiDB-lite"/>
    </source>
</evidence>
<gene>
    <name evidence="2" type="ORF">E2C01_026268</name>
</gene>
<evidence type="ECO:0000313" key="3">
    <source>
        <dbReference type="Proteomes" id="UP000324222"/>
    </source>
</evidence>
<dbReference type="Proteomes" id="UP000324222">
    <property type="component" value="Unassembled WGS sequence"/>
</dbReference>
<name>A0A5B7EFK2_PORTR</name>
<organism evidence="2 3">
    <name type="scientific">Portunus trituberculatus</name>
    <name type="common">Swimming crab</name>
    <name type="synonym">Neptunus trituberculatus</name>
    <dbReference type="NCBI Taxonomy" id="210409"/>
    <lineage>
        <taxon>Eukaryota</taxon>
        <taxon>Metazoa</taxon>
        <taxon>Ecdysozoa</taxon>
        <taxon>Arthropoda</taxon>
        <taxon>Crustacea</taxon>
        <taxon>Multicrustacea</taxon>
        <taxon>Malacostraca</taxon>
        <taxon>Eumalacostraca</taxon>
        <taxon>Eucarida</taxon>
        <taxon>Decapoda</taxon>
        <taxon>Pleocyemata</taxon>
        <taxon>Brachyura</taxon>
        <taxon>Eubrachyura</taxon>
        <taxon>Portunoidea</taxon>
        <taxon>Portunidae</taxon>
        <taxon>Portuninae</taxon>
        <taxon>Portunus</taxon>
    </lineage>
</organism>
<proteinExistence type="predicted"/>
<dbReference type="AlphaFoldDB" id="A0A5B7EFK2"/>
<sequence length="206" mass="23164">MKASRNVYNRPRDLPRYAGVPTTDLLKDFSPIILANPKSHNFTWGKSLAVESNTFSGLRSQCTMFLLCRMATSFFKAASCLVGNLNLSITLIATCREDLRWTPVRQFKEETMIMNGENKNSACKTDPKFKHNFSREDILQCVSGGYMTSWAAPCNTGTVKRVSQFNMHSAHTSYIPRCGDLSVGPSQSQEREGERKQVGDNQSFKM</sequence>
<dbReference type="EMBL" id="VSRR010002726">
    <property type="protein sequence ID" value="MPC32932.1"/>
    <property type="molecule type" value="Genomic_DNA"/>
</dbReference>
<comment type="caution">
    <text evidence="2">The sequence shown here is derived from an EMBL/GenBank/DDBJ whole genome shotgun (WGS) entry which is preliminary data.</text>
</comment>
<keyword evidence="3" id="KW-1185">Reference proteome</keyword>
<feature type="compositionally biased region" description="Basic and acidic residues" evidence="1">
    <location>
        <begin position="189"/>
        <end position="198"/>
    </location>
</feature>
<protein>
    <submittedName>
        <fullName evidence="2">Uncharacterized protein</fullName>
    </submittedName>
</protein>
<accession>A0A5B7EFK2</accession>
<evidence type="ECO:0000313" key="2">
    <source>
        <dbReference type="EMBL" id="MPC32932.1"/>
    </source>
</evidence>
<reference evidence="2 3" key="1">
    <citation type="submission" date="2019-05" db="EMBL/GenBank/DDBJ databases">
        <title>Another draft genome of Portunus trituberculatus and its Hox gene families provides insights of decapod evolution.</title>
        <authorList>
            <person name="Jeong J.-H."/>
            <person name="Song I."/>
            <person name="Kim S."/>
            <person name="Choi T."/>
            <person name="Kim D."/>
            <person name="Ryu S."/>
            <person name="Kim W."/>
        </authorList>
    </citation>
    <scope>NUCLEOTIDE SEQUENCE [LARGE SCALE GENOMIC DNA]</scope>
    <source>
        <tissue evidence="2">Muscle</tissue>
    </source>
</reference>
<feature type="region of interest" description="Disordered" evidence="1">
    <location>
        <begin position="180"/>
        <end position="206"/>
    </location>
</feature>